<name>A0A8H6W7V0_9AGAR</name>
<dbReference type="Proteomes" id="UP000636479">
    <property type="component" value="Unassembled WGS sequence"/>
</dbReference>
<evidence type="ECO:0000313" key="3">
    <source>
        <dbReference type="Proteomes" id="UP000636479"/>
    </source>
</evidence>
<feature type="region of interest" description="Disordered" evidence="1">
    <location>
        <begin position="86"/>
        <end position="134"/>
    </location>
</feature>
<dbReference type="RefSeq" id="XP_037221215.1">
    <property type="nucleotide sequence ID" value="XM_037360923.1"/>
</dbReference>
<sequence length="134" mass="14585">MQRPLSSVLFWRPVHTVRHPDTQMQISPLAERTGISPSGSLQGTLLLRLPSSPNLRLARHQARGPHTGKLRGPGARVLTLEDTALGADNLPDREPAATPRVAFRRPAVEAARAERGPDGGRGRRRRRAVAAGCR</sequence>
<feature type="compositionally biased region" description="Low complexity" evidence="1">
    <location>
        <begin position="99"/>
        <end position="110"/>
    </location>
</feature>
<comment type="caution">
    <text evidence="2">The sequence shown here is derived from an EMBL/GenBank/DDBJ whole genome shotgun (WGS) entry which is preliminary data.</text>
</comment>
<dbReference type="EMBL" id="JACAZF010000004">
    <property type="protein sequence ID" value="KAF7306196.1"/>
    <property type="molecule type" value="Genomic_DNA"/>
</dbReference>
<reference evidence="2" key="1">
    <citation type="submission" date="2020-05" db="EMBL/GenBank/DDBJ databases">
        <title>Mycena genomes resolve the evolution of fungal bioluminescence.</title>
        <authorList>
            <person name="Tsai I.J."/>
        </authorList>
    </citation>
    <scope>NUCLEOTIDE SEQUENCE</scope>
    <source>
        <strain evidence="2">171206Taipei</strain>
    </source>
</reference>
<accession>A0A8H6W7V0</accession>
<dbReference type="GeneID" id="59343439"/>
<evidence type="ECO:0000313" key="2">
    <source>
        <dbReference type="EMBL" id="KAF7306196.1"/>
    </source>
</evidence>
<keyword evidence="3" id="KW-1185">Reference proteome</keyword>
<feature type="compositionally biased region" description="Basic and acidic residues" evidence="1">
    <location>
        <begin position="111"/>
        <end position="121"/>
    </location>
</feature>
<gene>
    <name evidence="2" type="ORF">MIND_00410000</name>
</gene>
<dbReference type="AlphaFoldDB" id="A0A8H6W7V0"/>
<protein>
    <submittedName>
        <fullName evidence="2">Uncharacterized protein</fullName>
    </submittedName>
</protein>
<organism evidence="2 3">
    <name type="scientific">Mycena indigotica</name>
    <dbReference type="NCBI Taxonomy" id="2126181"/>
    <lineage>
        <taxon>Eukaryota</taxon>
        <taxon>Fungi</taxon>
        <taxon>Dikarya</taxon>
        <taxon>Basidiomycota</taxon>
        <taxon>Agaricomycotina</taxon>
        <taxon>Agaricomycetes</taxon>
        <taxon>Agaricomycetidae</taxon>
        <taxon>Agaricales</taxon>
        <taxon>Marasmiineae</taxon>
        <taxon>Mycenaceae</taxon>
        <taxon>Mycena</taxon>
    </lineage>
</organism>
<evidence type="ECO:0000256" key="1">
    <source>
        <dbReference type="SAM" id="MobiDB-lite"/>
    </source>
</evidence>
<proteinExistence type="predicted"/>